<name>A0ABW0NE35_9BURK</name>
<protein>
    <submittedName>
        <fullName evidence="2">GNAT family N-acetyltransferase</fullName>
        <ecNumber evidence="2">2.3.-.-</ecNumber>
    </submittedName>
</protein>
<proteinExistence type="predicted"/>
<dbReference type="Pfam" id="PF13508">
    <property type="entry name" value="Acetyltransf_7"/>
    <property type="match status" value="1"/>
</dbReference>
<dbReference type="CDD" id="cd04301">
    <property type="entry name" value="NAT_SF"/>
    <property type="match status" value="1"/>
</dbReference>
<evidence type="ECO:0000313" key="3">
    <source>
        <dbReference type="Proteomes" id="UP001596037"/>
    </source>
</evidence>
<keyword evidence="2" id="KW-0808">Transferase</keyword>
<gene>
    <name evidence="2" type="ORF">ACFPOE_13675</name>
</gene>
<organism evidence="2 3">
    <name type="scientific">Caenimonas terrae</name>
    <dbReference type="NCBI Taxonomy" id="696074"/>
    <lineage>
        <taxon>Bacteria</taxon>
        <taxon>Pseudomonadati</taxon>
        <taxon>Pseudomonadota</taxon>
        <taxon>Betaproteobacteria</taxon>
        <taxon>Burkholderiales</taxon>
        <taxon>Comamonadaceae</taxon>
        <taxon>Caenimonas</taxon>
    </lineage>
</organism>
<dbReference type="Proteomes" id="UP001596037">
    <property type="component" value="Unassembled WGS sequence"/>
</dbReference>
<feature type="domain" description="N-acetyltransferase" evidence="1">
    <location>
        <begin position="6"/>
        <end position="151"/>
    </location>
</feature>
<dbReference type="InterPro" id="IPR016181">
    <property type="entry name" value="Acyl_CoA_acyltransferase"/>
</dbReference>
<dbReference type="GO" id="GO:0016746">
    <property type="term" value="F:acyltransferase activity"/>
    <property type="evidence" value="ECO:0007669"/>
    <property type="project" value="UniProtKB-KW"/>
</dbReference>
<dbReference type="PROSITE" id="PS51186">
    <property type="entry name" value="GNAT"/>
    <property type="match status" value="1"/>
</dbReference>
<dbReference type="EMBL" id="JBHSMF010000009">
    <property type="protein sequence ID" value="MFC5498591.1"/>
    <property type="molecule type" value="Genomic_DNA"/>
</dbReference>
<reference evidence="3" key="1">
    <citation type="journal article" date="2019" name="Int. J. Syst. Evol. Microbiol.">
        <title>The Global Catalogue of Microorganisms (GCM) 10K type strain sequencing project: providing services to taxonomists for standard genome sequencing and annotation.</title>
        <authorList>
            <consortium name="The Broad Institute Genomics Platform"/>
            <consortium name="The Broad Institute Genome Sequencing Center for Infectious Disease"/>
            <person name="Wu L."/>
            <person name="Ma J."/>
        </authorList>
    </citation>
    <scope>NUCLEOTIDE SEQUENCE [LARGE SCALE GENOMIC DNA]</scope>
    <source>
        <strain evidence="3">CCUG 57401</strain>
    </source>
</reference>
<dbReference type="EC" id="2.3.-.-" evidence="2"/>
<evidence type="ECO:0000259" key="1">
    <source>
        <dbReference type="PROSITE" id="PS51186"/>
    </source>
</evidence>
<dbReference type="RefSeq" id="WP_376850681.1">
    <property type="nucleotide sequence ID" value="NZ_JBHSMF010000009.1"/>
</dbReference>
<comment type="caution">
    <text evidence="2">The sequence shown here is derived from an EMBL/GenBank/DDBJ whole genome shotgun (WGS) entry which is preliminary data.</text>
</comment>
<keyword evidence="3" id="KW-1185">Reference proteome</keyword>
<evidence type="ECO:0000313" key="2">
    <source>
        <dbReference type="EMBL" id="MFC5498591.1"/>
    </source>
</evidence>
<dbReference type="Gene3D" id="3.40.630.30">
    <property type="match status" value="1"/>
</dbReference>
<dbReference type="InterPro" id="IPR000182">
    <property type="entry name" value="GNAT_dom"/>
</dbReference>
<dbReference type="SUPFAM" id="SSF55729">
    <property type="entry name" value="Acyl-CoA N-acyltransferases (Nat)"/>
    <property type="match status" value="1"/>
</dbReference>
<sequence length="155" mass="17444">MDPLALAFAPVLACDAQELASLRVEAMRESLERIGRFDPVRARSRFLENFSPEHTRAILLDGQRVGFFVVRPQGETLLLDHLYVRPSHQNRGIGSRVLQAVVSEADEGGHAVRVGALRASDSNRLYARHGFDLVEEAEFDNYYLRRGRDAPRQTA</sequence>
<accession>A0ABW0NE35</accession>
<keyword evidence="2" id="KW-0012">Acyltransferase</keyword>